<dbReference type="EMBL" id="JAUTXU010000170">
    <property type="protein sequence ID" value="KAK3701676.1"/>
    <property type="molecule type" value="Genomic_DNA"/>
</dbReference>
<accession>A0ACC3MRA7</accession>
<protein>
    <submittedName>
        <fullName evidence="1">Uncharacterized protein</fullName>
    </submittedName>
</protein>
<keyword evidence="2" id="KW-1185">Reference proteome</keyword>
<proteinExistence type="predicted"/>
<gene>
    <name evidence="1" type="ORF">LTR37_015328</name>
</gene>
<name>A0ACC3MRA7_9PEZI</name>
<organism evidence="1 2">
    <name type="scientific">Vermiconidia calcicola</name>
    <dbReference type="NCBI Taxonomy" id="1690605"/>
    <lineage>
        <taxon>Eukaryota</taxon>
        <taxon>Fungi</taxon>
        <taxon>Dikarya</taxon>
        <taxon>Ascomycota</taxon>
        <taxon>Pezizomycotina</taxon>
        <taxon>Dothideomycetes</taxon>
        <taxon>Dothideomycetidae</taxon>
        <taxon>Mycosphaerellales</taxon>
        <taxon>Extremaceae</taxon>
        <taxon>Vermiconidia</taxon>
    </lineage>
</organism>
<evidence type="ECO:0000313" key="1">
    <source>
        <dbReference type="EMBL" id="KAK3701676.1"/>
    </source>
</evidence>
<dbReference type="Proteomes" id="UP001281147">
    <property type="component" value="Unassembled WGS sequence"/>
</dbReference>
<sequence length="868" mass="97707">MDPLSALAIATTAVQFIDFSLKTLEICRQIQNDADSATIRNKEIEEAARGVKDFEKQLISSQRQEVPEGMVEIFKKCAVTADELQRLLEHVRGAGKNLSKVKAVYRAVIERTAIEKLENTLKLHQEDLDRRILQDIWIRTDLQQMEQRKSFDDLRAHNTNVERWFSMLLERQQELSTVTQTGFDAIEQKRRRDKFLQSLYFPEIDTRRNNITETDEGTFEWLFDMNGKKERKWADFGEWLRNDGPLYWICGKAGAGKSTLMAHIADDSRTEERLKVWSRDCPLYMLSFYFWRPGSELQTSTVGLLRGLLHQLCKAMPAAVEVVMRGLDIQVECIPTWTIKLLRPAIIAAISAASGARFCFFIDGLDEYVGRYYDVLQVISALSDLGNVKCCVSSRPEIEIMRKLAKFPRLQLQDLNYDDICSFVAQTLPDEELPGSDNSSLRLSIVDRAEGVFLWAALVAAAVLRGAIAGDDDAVLRKRIEQAPQILESLFEDMFQKIDELHRESLAFYLRCVDAFRGKTSSCPLVRAMTSIAVITAAKMPVDEDVGTYGSFVRLCERTETQIIAQSAGLLQIQSNIWQTGLAPSAWLEAEDHYVNSAAAGDKDAVSEDGRFHSWSAPRRRTGHTHIEHSSPLYYEARGVGWVHRSAYDFVFHSGKVSLFDYPGAQLAAVRRSIWLGAFKYLLAAPSHGGVDPSHHHGTLTAHRVYALIASTSGSLATDPLATYNVLDEIYRYIAWVEPEELLYERNLLYPISNRDLSLCRATLFWIACVSSLGPYTTYFSDRSDILLNDPAGDVFRASFAAYSITDAFSEGRSHTLGTLARSAIDIALRLVDTVGTRLKASSRPSQGLLVFGGGVVRLRSRLIERGD</sequence>
<evidence type="ECO:0000313" key="2">
    <source>
        <dbReference type="Proteomes" id="UP001281147"/>
    </source>
</evidence>
<comment type="caution">
    <text evidence="1">The sequence shown here is derived from an EMBL/GenBank/DDBJ whole genome shotgun (WGS) entry which is preliminary data.</text>
</comment>
<reference evidence="1" key="1">
    <citation type="submission" date="2023-07" db="EMBL/GenBank/DDBJ databases">
        <title>Black Yeasts Isolated from many extreme environments.</title>
        <authorList>
            <person name="Coleine C."/>
            <person name="Stajich J.E."/>
            <person name="Selbmann L."/>
        </authorList>
    </citation>
    <scope>NUCLEOTIDE SEQUENCE</scope>
    <source>
        <strain evidence="1">CCFEE 5714</strain>
    </source>
</reference>